<sequence length="431" mass="48290">MIFFMDIHRDVVVENSNLKNSYHLMSIPDSRKSAAHFPFYLKAPISNHASVLSPNIALNSFFPQPFISQSGSFAHSFFPALYNHFGENPSLKNKKQAFLSFSCPDFRPVPAILPSSLILHCESQSTLDLTGAESLLEDRQIIFISDLNEMEQSRHLPTQLDSKSLYSNPLPSNQIAAWKVSVAGMSAGFISSIAICPLDVAKTRLQYQAVIKSRGMVQYHGTIATLQRIYREESIPGLYRGLKPMLLGYLPTWAMYFTMYEYTKSLFSNSQTLSSFSYLSQVCSSMIAGITTTTQNQYTDYKYNSILGALKTIIKEEGIKGFYKGMGISLTKTNSDHSDPKDHKPINILLASALSKMIASTVTYPHEVIRTRLQNQVKPPFEYKGIVDAFFKIAKQEGLVGFYQGLSVNLIRAVPNAMITLFSFEIVLKLL</sequence>
<keyword evidence="6" id="KW-1133">Transmembrane helix</keyword>
<dbReference type="Proteomes" id="UP000245609">
    <property type="component" value="Unassembled WGS sequence"/>
</dbReference>
<dbReference type="AlphaFoldDB" id="A0A2T9Z923"/>
<gene>
    <name evidence="11" type="ORF">BB560_004571</name>
</gene>
<dbReference type="PANTHER" id="PTHR45829">
    <property type="entry name" value="MITOCHONDRIAL CARRIER PROTEIN RIM2"/>
    <property type="match status" value="1"/>
</dbReference>
<dbReference type="STRING" id="133381.A0A2T9Z923"/>
<accession>A0A2T9Z923</accession>
<feature type="repeat" description="Solcar" evidence="9">
    <location>
        <begin position="343"/>
        <end position="430"/>
    </location>
</feature>
<evidence type="ECO:0000256" key="3">
    <source>
        <dbReference type="ARBA" id="ARBA00022692"/>
    </source>
</evidence>
<evidence type="ECO:0000256" key="1">
    <source>
        <dbReference type="ARBA" id="ARBA00004448"/>
    </source>
</evidence>
<dbReference type="GO" id="GO:1990519">
    <property type="term" value="P:pyrimidine nucleotide import into mitochondrion"/>
    <property type="evidence" value="ECO:0007669"/>
    <property type="project" value="TreeGrafter"/>
</dbReference>
<evidence type="ECO:0000256" key="6">
    <source>
        <dbReference type="ARBA" id="ARBA00022989"/>
    </source>
</evidence>
<keyword evidence="5" id="KW-0999">Mitochondrion inner membrane</keyword>
<dbReference type="SUPFAM" id="SSF103506">
    <property type="entry name" value="Mitochondrial carrier"/>
    <property type="match status" value="1"/>
</dbReference>
<keyword evidence="3 9" id="KW-0812">Transmembrane</keyword>
<dbReference type="InterPro" id="IPR049562">
    <property type="entry name" value="SLC25A33/36-like"/>
</dbReference>
<evidence type="ECO:0000256" key="4">
    <source>
        <dbReference type="ARBA" id="ARBA00022737"/>
    </source>
</evidence>
<keyword evidence="12" id="KW-1185">Reference proteome</keyword>
<dbReference type="OrthoDB" id="10266426at2759"/>
<keyword evidence="8 9" id="KW-0472">Membrane</keyword>
<evidence type="ECO:0000256" key="9">
    <source>
        <dbReference type="PROSITE-ProRule" id="PRU00282"/>
    </source>
</evidence>
<organism evidence="11 12">
    <name type="scientific">Smittium megazygosporum</name>
    <dbReference type="NCBI Taxonomy" id="133381"/>
    <lineage>
        <taxon>Eukaryota</taxon>
        <taxon>Fungi</taxon>
        <taxon>Fungi incertae sedis</taxon>
        <taxon>Zoopagomycota</taxon>
        <taxon>Kickxellomycotina</taxon>
        <taxon>Harpellomycetes</taxon>
        <taxon>Harpellales</taxon>
        <taxon>Legeriomycetaceae</taxon>
        <taxon>Smittium</taxon>
    </lineage>
</organism>
<evidence type="ECO:0000313" key="12">
    <source>
        <dbReference type="Proteomes" id="UP000245609"/>
    </source>
</evidence>
<dbReference type="GO" id="GO:0005743">
    <property type="term" value="C:mitochondrial inner membrane"/>
    <property type="evidence" value="ECO:0007669"/>
    <property type="project" value="UniProtKB-SubCell"/>
</dbReference>
<evidence type="ECO:0000256" key="2">
    <source>
        <dbReference type="ARBA" id="ARBA00022448"/>
    </source>
</evidence>
<keyword evidence="2 10" id="KW-0813">Transport</keyword>
<dbReference type="EMBL" id="MBFS01001436">
    <property type="protein sequence ID" value="PVV01027.1"/>
    <property type="molecule type" value="Genomic_DNA"/>
</dbReference>
<evidence type="ECO:0000256" key="8">
    <source>
        <dbReference type="ARBA" id="ARBA00023136"/>
    </source>
</evidence>
<evidence type="ECO:0000256" key="7">
    <source>
        <dbReference type="ARBA" id="ARBA00023128"/>
    </source>
</evidence>
<dbReference type="Pfam" id="PF00153">
    <property type="entry name" value="Mito_carr"/>
    <property type="match status" value="3"/>
</dbReference>
<dbReference type="PROSITE" id="PS50920">
    <property type="entry name" value="SOLCAR"/>
    <property type="match status" value="2"/>
</dbReference>
<comment type="similarity">
    <text evidence="10">Belongs to the mitochondrial carrier (TC 2.A.29) family.</text>
</comment>
<comment type="caution">
    <text evidence="11">The sequence shown here is derived from an EMBL/GenBank/DDBJ whole genome shotgun (WGS) entry which is preliminary data.</text>
</comment>
<proteinExistence type="inferred from homology"/>
<keyword evidence="7" id="KW-0496">Mitochondrion</keyword>
<evidence type="ECO:0000313" key="11">
    <source>
        <dbReference type="EMBL" id="PVV01027.1"/>
    </source>
</evidence>
<dbReference type="Gene3D" id="1.50.40.10">
    <property type="entry name" value="Mitochondrial carrier domain"/>
    <property type="match status" value="2"/>
</dbReference>
<evidence type="ECO:0000256" key="5">
    <source>
        <dbReference type="ARBA" id="ARBA00022792"/>
    </source>
</evidence>
<name>A0A2T9Z923_9FUNG</name>
<protein>
    <submittedName>
        <fullName evidence="11">Uncharacterized protein</fullName>
    </submittedName>
</protein>
<feature type="repeat" description="Solcar" evidence="9">
    <location>
        <begin position="175"/>
        <end position="266"/>
    </location>
</feature>
<keyword evidence="4" id="KW-0677">Repeat</keyword>
<dbReference type="InterPro" id="IPR018108">
    <property type="entry name" value="MCP_transmembrane"/>
</dbReference>
<comment type="subcellular location">
    <subcellularLocation>
        <location evidence="1">Mitochondrion inner membrane</location>
        <topology evidence="1">Multi-pass membrane protein</topology>
    </subcellularLocation>
</comment>
<dbReference type="GO" id="GO:0015218">
    <property type="term" value="F:pyrimidine nucleotide transmembrane transporter activity"/>
    <property type="evidence" value="ECO:0007669"/>
    <property type="project" value="InterPro"/>
</dbReference>
<dbReference type="InterPro" id="IPR023395">
    <property type="entry name" value="MCP_dom_sf"/>
</dbReference>
<evidence type="ECO:0000256" key="10">
    <source>
        <dbReference type="RuleBase" id="RU000488"/>
    </source>
</evidence>
<dbReference type="PANTHER" id="PTHR45829:SF4">
    <property type="entry name" value="MITOCHONDRIAL CARRIER PROTEIN RIM2"/>
    <property type="match status" value="1"/>
</dbReference>
<reference evidence="11 12" key="1">
    <citation type="journal article" date="2018" name="MBio">
        <title>Comparative Genomics Reveals the Core Gene Toolbox for the Fungus-Insect Symbiosis.</title>
        <authorList>
            <person name="Wang Y."/>
            <person name="Stata M."/>
            <person name="Wang W."/>
            <person name="Stajich J.E."/>
            <person name="White M.M."/>
            <person name="Moncalvo J.M."/>
        </authorList>
    </citation>
    <scope>NUCLEOTIDE SEQUENCE [LARGE SCALE GENOMIC DNA]</scope>
    <source>
        <strain evidence="11 12">SC-DP-2</strain>
    </source>
</reference>